<evidence type="ECO:0000313" key="1">
    <source>
        <dbReference type="EMBL" id="BAO09142.1"/>
    </source>
</evidence>
<organism evidence="1">
    <name type="scientific">Staphylococcus epidermidis</name>
    <dbReference type="NCBI Taxonomy" id="1282"/>
    <lineage>
        <taxon>Bacteria</taxon>
        <taxon>Bacillati</taxon>
        <taxon>Bacillota</taxon>
        <taxon>Bacilli</taxon>
        <taxon>Bacillales</taxon>
        <taxon>Staphylococcaceae</taxon>
        <taxon>Staphylococcus</taxon>
    </lineage>
</organism>
<dbReference type="EMBL" id="AB828060">
    <property type="protein sequence ID" value="BAO09142.1"/>
    <property type="molecule type" value="Genomic_DNA"/>
</dbReference>
<protein>
    <submittedName>
        <fullName evidence="1">Uncharacterized protein</fullName>
    </submittedName>
</protein>
<reference evidence="1" key="2">
    <citation type="submission" date="2013-06" db="EMBL/GenBank/DDBJ databases">
        <authorList>
            <person name="Chen H.J."/>
            <person name="Teng L.J."/>
        </authorList>
    </citation>
    <scope>NUCLEOTIDE SEQUENCE</scope>
    <source>
        <strain evidence="1">NTUH-857</strain>
    </source>
</reference>
<proteinExistence type="predicted"/>
<reference evidence="1" key="1">
    <citation type="journal article" date="2013" name="Antimicrob. Agents Chemother.">
        <title>New Structure of Phage-related Islands Carrying fusB and a Virulence Gene in Fusidic Acid-Resistant Staphylococcus epidermidis.</title>
        <authorList>
            <person name="Chen H.-J."/>
            <person name="Chang Y.-C."/>
            <person name="Tsai J.-C."/>
            <person name="Hung W.-C."/>
            <person name="Lin Y.-T."/>
            <person name="You S.-J."/>
            <person name="Tseng S.-P."/>
            <person name="Tenga L.-J."/>
        </authorList>
    </citation>
    <scope>NUCLEOTIDE SEQUENCE</scope>
    <source>
        <strain evidence="1">NTUH-857</strain>
    </source>
</reference>
<name>V5XVN9_STAEP</name>
<dbReference type="PATRIC" id="fig|1282.1161.peg.1354"/>
<accession>V5XVN9</accession>
<dbReference type="RefSeq" id="WP_023373204.1">
    <property type="nucleotide sequence ID" value="NZ_AP028322.1"/>
</dbReference>
<dbReference type="AlphaFoldDB" id="V5XVN9"/>
<sequence>MKKSIVWTLISVVISLVSLGVSVFALVYQHDANVKTDYRTGLNIDMREGETLEKFELKDNPNNSKVKNFKAKQGEIQIKNGMIEKMYVITKTDNKKSNPYKIEPNYKNNKFVNGRSANPDKMILIHDRPIIVNYHIPYVFYLVKSYNGNYQLYVRVFDIINMNKKEVMDSKFYDKITILHNDKNDFYIDRVRKEYIKLEHYLNKNGVKIES</sequence>